<keyword evidence="2" id="KW-1185">Reference proteome</keyword>
<sequence length="105" mass="12363">MGMIMVSTSKEWLRWCCAESVVLCTVEKELAWLFSGRMKAFGEAKVTRRTFLDEKRKEKEEEIQRTGIVDGKKKYKYEGVAELQEGKDLEEEHRESYTLICMIYP</sequence>
<gene>
    <name evidence="1" type="ORF">QR685DRAFT_179433</name>
</gene>
<name>A0ABR3DLP4_NEUIN</name>
<reference evidence="1 2" key="1">
    <citation type="submission" date="2023-09" db="EMBL/GenBank/DDBJ databases">
        <title>Multi-omics analysis of a traditional fermented food reveals byproduct-associated fungal strains for waste-to-food upcycling.</title>
        <authorList>
            <consortium name="Lawrence Berkeley National Laboratory"/>
            <person name="Rekdal V.M."/>
            <person name="Villalobos-Escobedo J.M."/>
            <person name="Rodriguez-Valeron N."/>
            <person name="Garcia M.O."/>
            <person name="Vasquez D.P."/>
            <person name="Damayanti I."/>
            <person name="Sorensen P.M."/>
            <person name="Baidoo E.E."/>
            <person name="De Carvalho A.C."/>
            <person name="Riley R."/>
            <person name="Lipzen A."/>
            <person name="He G."/>
            <person name="Yan M."/>
            <person name="Haridas S."/>
            <person name="Daum C."/>
            <person name="Yoshinaga Y."/>
            <person name="Ng V."/>
            <person name="Grigoriev I.V."/>
            <person name="Munk R."/>
            <person name="Nuraida L."/>
            <person name="Wijaya C.H."/>
            <person name="Morales P.-C."/>
            <person name="Keasling J.D."/>
        </authorList>
    </citation>
    <scope>NUCLEOTIDE SEQUENCE [LARGE SCALE GENOMIC DNA]</scope>
    <source>
        <strain evidence="1 2">FGSC 2613</strain>
    </source>
</reference>
<evidence type="ECO:0000313" key="1">
    <source>
        <dbReference type="EMBL" id="KAL0473576.1"/>
    </source>
</evidence>
<proteinExistence type="predicted"/>
<organism evidence="1 2">
    <name type="scientific">Neurospora intermedia</name>
    <dbReference type="NCBI Taxonomy" id="5142"/>
    <lineage>
        <taxon>Eukaryota</taxon>
        <taxon>Fungi</taxon>
        <taxon>Dikarya</taxon>
        <taxon>Ascomycota</taxon>
        <taxon>Pezizomycotina</taxon>
        <taxon>Sordariomycetes</taxon>
        <taxon>Sordariomycetidae</taxon>
        <taxon>Sordariales</taxon>
        <taxon>Sordariaceae</taxon>
        <taxon>Neurospora</taxon>
    </lineage>
</organism>
<accession>A0ABR3DLP4</accession>
<dbReference type="EMBL" id="JAVLET010000002">
    <property type="protein sequence ID" value="KAL0473576.1"/>
    <property type="molecule type" value="Genomic_DNA"/>
</dbReference>
<comment type="caution">
    <text evidence="1">The sequence shown here is derived from an EMBL/GenBank/DDBJ whole genome shotgun (WGS) entry which is preliminary data.</text>
</comment>
<protein>
    <submittedName>
        <fullName evidence="1">Uncharacterized protein</fullName>
    </submittedName>
</protein>
<dbReference type="Proteomes" id="UP001451303">
    <property type="component" value="Unassembled WGS sequence"/>
</dbReference>
<evidence type="ECO:0000313" key="2">
    <source>
        <dbReference type="Proteomes" id="UP001451303"/>
    </source>
</evidence>